<dbReference type="GO" id="GO:0070531">
    <property type="term" value="C:BRCA1-A complex"/>
    <property type="evidence" value="ECO:0007669"/>
    <property type="project" value="TreeGrafter"/>
</dbReference>
<evidence type="ECO:0000256" key="2">
    <source>
        <dbReference type="ARBA" id="ARBA00023043"/>
    </source>
</evidence>
<dbReference type="SUPFAM" id="SSF48403">
    <property type="entry name" value="Ankyrin repeat"/>
    <property type="match status" value="1"/>
</dbReference>
<dbReference type="Pfam" id="PF00023">
    <property type="entry name" value="Ank"/>
    <property type="match status" value="1"/>
</dbReference>
<evidence type="ECO:0000256" key="1">
    <source>
        <dbReference type="ARBA" id="ARBA00022737"/>
    </source>
</evidence>
<dbReference type="EMBL" id="JARGDH010000003">
    <property type="protein sequence ID" value="KAL0274200.1"/>
    <property type="molecule type" value="Genomic_DNA"/>
</dbReference>
<accession>A0AAW2HW75</accession>
<feature type="repeat" description="ANK" evidence="3">
    <location>
        <begin position="168"/>
        <end position="190"/>
    </location>
</feature>
<dbReference type="PRINTS" id="PR01415">
    <property type="entry name" value="ANKYRIN"/>
</dbReference>
<keyword evidence="2 3" id="KW-0040">ANK repeat</keyword>
<dbReference type="Pfam" id="PF12796">
    <property type="entry name" value="Ank_2"/>
    <property type="match status" value="1"/>
</dbReference>
<dbReference type="SMART" id="SM00248">
    <property type="entry name" value="ANK"/>
    <property type="match status" value="4"/>
</dbReference>
<dbReference type="GO" id="GO:0085020">
    <property type="term" value="P:protein K6-linked ubiquitination"/>
    <property type="evidence" value="ECO:0007669"/>
    <property type="project" value="TreeGrafter"/>
</dbReference>
<evidence type="ECO:0000313" key="4">
    <source>
        <dbReference type="EMBL" id="KAL0274200.1"/>
    </source>
</evidence>
<feature type="repeat" description="ANK" evidence="3">
    <location>
        <begin position="135"/>
        <end position="167"/>
    </location>
</feature>
<dbReference type="GO" id="GO:0004842">
    <property type="term" value="F:ubiquitin-protein transferase activity"/>
    <property type="evidence" value="ECO:0007669"/>
    <property type="project" value="TreeGrafter"/>
</dbReference>
<dbReference type="InterPro" id="IPR002110">
    <property type="entry name" value="Ankyrin_rpt"/>
</dbReference>
<comment type="caution">
    <text evidence="4">The sequence shown here is derived from an EMBL/GenBank/DDBJ whole genome shotgun (WGS) entry which is preliminary data.</text>
</comment>
<dbReference type="PANTHER" id="PTHR24171">
    <property type="entry name" value="ANKYRIN REPEAT DOMAIN-CONTAINING PROTEIN 39-RELATED"/>
    <property type="match status" value="1"/>
</dbReference>
<dbReference type="Gene3D" id="1.25.40.20">
    <property type="entry name" value="Ankyrin repeat-containing domain"/>
    <property type="match status" value="2"/>
</dbReference>
<dbReference type="InterPro" id="IPR036770">
    <property type="entry name" value="Ankyrin_rpt-contain_sf"/>
</dbReference>
<dbReference type="AlphaFoldDB" id="A0AAW2HW75"/>
<proteinExistence type="predicted"/>
<feature type="repeat" description="ANK" evidence="3">
    <location>
        <begin position="101"/>
        <end position="133"/>
    </location>
</feature>
<reference evidence="4" key="1">
    <citation type="journal article" date="2024" name="Gigascience">
        <title>Chromosome-level genome of the poultry shaft louse Menopon gallinae provides insight into the host-switching and adaptive evolution of parasitic lice.</title>
        <authorList>
            <person name="Xu Y."/>
            <person name="Ma L."/>
            <person name="Liu S."/>
            <person name="Liang Y."/>
            <person name="Liu Q."/>
            <person name="He Z."/>
            <person name="Tian L."/>
            <person name="Duan Y."/>
            <person name="Cai W."/>
            <person name="Li H."/>
            <person name="Song F."/>
        </authorList>
    </citation>
    <scope>NUCLEOTIDE SEQUENCE</scope>
    <source>
        <strain evidence="4">Cailab_2023a</strain>
    </source>
</reference>
<name>A0AAW2HW75_9NEOP</name>
<dbReference type="PANTHER" id="PTHR24171:SF9">
    <property type="entry name" value="ANKYRIN REPEAT DOMAIN-CONTAINING PROTEIN 39"/>
    <property type="match status" value="1"/>
</dbReference>
<sequence length="224" mass="24834">MAIQCVGTILQSSKQAVDELMFVLFRTVCNFPKQISLLCFCLNEKMSGCHHNHNITSSSVYQTLDELDFERGIWSAAQSNDLPKVLNFIKKGVNVNLTDKSGYTALHYASRNGHLEMCKLLLSHNADVNSLTRAGRASSLHRTASAGHTDVFQFLLESGAKTDFKDSDGKTVLHRAVEANQENIVKIILDVDPQLAHEVDNKGLLPIDLSRSDNIKNILENVPN</sequence>
<dbReference type="GO" id="GO:0031436">
    <property type="term" value="C:BRCA1-BARD1 complex"/>
    <property type="evidence" value="ECO:0007669"/>
    <property type="project" value="TreeGrafter"/>
</dbReference>
<protein>
    <recommendedName>
        <fullName evidence="5">26S proteasome non-ATPase regulatory subunit 10</fullName>
    </recommendedName>
</protein>
<evidence type="ECO:0000256" key="3">
    <source>
        <dbReference type="PROSITE-ProRule" id="PRU00023"/>
    </source>
</evidence>
<gene>
    <name evidence="4" type="ORF">PYX00_006680</name>
</gene>
<evidence type="ECO:0008006" key="5">
    <source>
        <dbReference type="Google" id="ProtNLM"/>
    </source>
</evidence>
<keyword evidence="1" id="KW-0677">Repeat</keyword>
<dbReference type="PROSITE" id="PS50297">
    <property type="entry name" value="ANK_REP_REGION"/>
    <property type="match status" value="3"/>
</dbReference>
<dbReference type="PROSITE" id="PS50088">
    <property type="entry name" value="ANK_REPEAT"/>
    <property type="match status" value="3"/>
</dbReference>
<organism evidence="4">
    <name type="scientific">Menopon gallinae</name>
    <name type="common">poultry shaft louse</name>
    <dbReference type="NCBI Taxonomy" id="328185"/>
    <lineage>
        <taxon>Eukaryota</taxon>
        <taxon>Metazoa</taxon>
        <taxon>Ecdysozoa</taxon>
        <taxon>Arthropoda</taxon>
        <taxon>Hexapoda</taxon>
        <taxon>Insecta</taxon>
        <taxon>Pterygota</taxon>
        <taxon>Neoptera</taxon>
        <taxon>Paraneoptera</taxon>
        <taxon>Psocodea</taxon>
        <taxon>Troctomorpha</taxon>
        <taxon>Phthiraptera</taxon>
        <taxon>Amblycera</taxon>
        <taxon>Menoponidae</taxon>
        <taxon>Menopon</taxon>
    </lineage>
</organism>